<keyword evidence="2" id="KW-0808">Transferase</keyword>
<dbReference type="InterPro" id="IPR052777">
    <property type="entry name" value="Acetyltransferase_Enz"/>
</dbReference>
<feature type="domain" description="N-acetyltransferase" evidence="1">
    <location>
        <begin position="1"/>
        <end position="156"/>
    </location>
</feature>
<sequence length="162" mass="18357">MKFRPIQAKDDAQLAGIIRACLESFSLDLPGTVYYDPELDRLSDFYQASPDRRAYYVLVDDRDQVLGGVGFAECGLFEQCSELQKLYLIPQVQGGGLGRSLMELVIAKAREAGYQSLYLETHSNLSTAIILYQKYGFKEIPQPDQLIHTTMNRFFVKDLSTE</sequence>
<reference evidence="2 3" key="1">
    <citation type="submission" date="2019-09" db="EMBL/GenBank/DDBJ databases">
        <title>Draft genome sequence assemblies of isolates from the urinary tract.</title>
        <authorList>
            <person name="Mores C.R."/>
            <person name="Putonti C."/>
            <person name="Wolfe A.J."/>
        </authorList>
    </citation>
    <scope>NUCLEOTIDE SEQUENCE [LARGE SCALE GENOMIC DNA]</scope>
    <source>
        <strain evidence="2 3">UMB623</strain>
    </source>
</reference>
<dbReference type="EMBL" id="VYWO01000006">
    <property type="protein sequence ID" value="KAA9300126.1"/>
    <property type="molecule type" value="Genomic_DNA"/>
</dbReference>
<gene>
    <name evidence="2" type="ORF">F6I03_08175</name>
</gene>
<dbReference type="Proteomes" id="UP000327148">
    <property type="component" value="Unassembled WGS sequence"/>
</dbReference>
<name>A0A5N1GIF8_9LACT</name>
<dbReference type="Gene3D" id="3.40.630.30">
    <property type="match status" value="1"/>
</dbReference>
<dbReference type="AlphaFoldDB" id="A0A5N1GIF8"/>
<evidence type="ECO:0000313" key="3">
    <source>
        <dbReference type="Proteomes" id="UP000327148"/>
    </source>
</evidence>
<organism evidence="2 3">
    <name type="scientific">Aerococcus sanguinicola</name>
    <dbReference type="NCBI Taxonomy" id="119206"/>
    <lineage>
        <taxon>Bacteria</taxon>
        <taxon>Bacillati</taxon>
        <taxon>Bacillota</taxon>
        <taxon>Bacilli</taxon>
        <taxon>Lactobacillales</taxon>
        <taxon>Aerococcaceae</taxon>
        <taxon>Aerococcus</taxon>
    </lineage>
</organism>
<dbReference type="RefSeq" id="WP_070431586.1">
    <property type="nucleotide sequence ID" value="NZ_VYWO01000006.1"/>
</dbReference>
<dbReference type="PROSITE" id="PS51186">
    <property type="entry name" value="GNAT"/>
    <property type="match status" value="1"/>
</dbReference>
<dbReference type="SUPFAM" id="SSF55729">
    <property type="entry name" value="Acyl-CoA N-acyltransferases (Nat)"/>
    <property type="match status" value="1"/>
</dbReference>
<comment type="caution">
    <text evidence="2">The sequence shown here is derived from an EMBL/GenBank/DDBJ whole genome shotgun (WGS) entry which is preliminary data.</text>
</comment>
<dbReference type="InterPro" id="IPR016181">
    <property type="entry name" value="Acyl_CoA_acyltransferase"/>
</dbReference>
<protein>
    <submittedName>
        <fullName evidence="2">GNAT family N-acetyltransferase</fullName>
    </submittedName>
</protein>
<dbReference type="PANTHER" id="PTHR43305">
    <property type="entry name" value="FAMILY N-ACETYLTRANSFERASE, PUTATIVE (AFU_ORTHOLOGUE AFUA_2G01380)-RELATED"/>
    <property type="match status" value="1"/>
</dbReference>
<dbReference type="GO" id="GO:0016747">
    <property type="term" value="F:acyltransferase activity, transferring groups other than amino-acyl groups"/>
    <property type="evidence" value="ECO:0007669"/>
    <property type="project" value="InterPro"/>
</dbReference>
<accession>A0A5N1GIF8</accession>
<evidence type="ECO:0000259" key="1">
    <source>
        <dbReference type="PROSITE" id="PS51186"/>
    </source>
</evidence>
<proteinExistence type="predicted"/>
<dbReference type="CDD" id="cd04301">
    <property type="entry name" value="NAT_SF"/>
    <property type="match status" value="1"/>
</dbReference>
<dbReference type="PANTHER" id="PTHR43305:SF1">
    <property type="entry name" value="FAMILY N-ACETYLTRANSFERASE, PUTATIVE (AFU_ORTHOLOGUE AFUA_2G01380)-RELATED"/>
    <property type="match status" value="1"/>
</dbReference>
<dbReference type="InterPro" id="IPR000182">
    <property type="entry name" value="GNAT_dom"/>
</dbReference>
<dbReference type="OrthoDB" id="5419426at2"/>
<dbReference type="Pfam" id="PF00583">
    <property type="entry name" value="Acetyltransf_1"/>
    <property type="match status" value="1"/>
</dbReference>
<evidence type="ECO:0000313" key="2">
    <source>
        <dbReference type="EMBL" id="KAA9300126.1"/>
    </source>
</evidence>